<organism evidence="1 2">
    <name type="scientific">Burkholderia phage Musica</name>
    <dbReference type="NCBI Taxonomy" id="2924903"/>
    <lineage>
        <taxon>Viruses</taxon>
        <taxon>Duplodnaviria</taxon>
        <taxon>Heunggongvirae</taxon>
        <taxon>Uroviricota</taxon>
        <taxon>Caudoviricetes</taxon>
        <taxon>Peduoviridae</taxon>
        <taxon>Kayeltresvirus</taxon>
        <taxon>Kayeltresvirus musica</taxon>
    </lineage>
</organism>
<sequence>MGDGQLRIVAIIQIRTDWRPVVAPPKRRACNTKISHRLKRNFEHLADRLHGIVDRSARNIALASSQVRTESYPARCSGACVRVTIGSRQHADRAVVVLHVDAHSSGPSQTRSRTGGTQHDVVASESVHVASIAGFQDANPILDGYTVFV</sequence>
<reference evidence="1" key="1">
    <citation type="submission" date="2022-02" db="EMBL/GenBank/DDBJ databases">
        <title>Complete genome sequence of Burkholderia cenocepacia phage Musica.</title>
        <authorList>
            <person name="Le T."/>
            <person name="Yao G."/>
            <person name="Liu M."/>
            <person name="Gonzalez C."/>
        </authorList>
    </citation>
    <scope>NUCLEOTIDE SEQUENCE</scope>
</reference>
<dbReference type="Proteomes" id="UP000831589">
    <property type="component" value="Segment"/>
</dbReference>
<evidence type="ECO:0000313" key="2">
    <source>
        <dbReference type="Proteomes" id="UP000831589"/>
    </source>
</evidence>
<gene>
    <name evidence="1" type="ORF">CPT_Musica_030</name>
</gene>
<evidence type="ECO:0000313" key="1">
    <source>
        <dbReference type="EMBL" id="UNY41689.1"/>
    </source>
</evidence>
<accession>A0AAE9K4N6</accession>
<dbReference type="EMBL" id="OM638608">
    <property type="protein sequence ID" value="UNY41689.1"/>
    <property type="molecule type" value="Genomic_DNA"/>
</dbReference>
<protein>
    <submittedName>
        <fullName evidence="1">Uncharacterized protein</fullName>
    </submittedName>
</protein>
<keyword evidence="2" id="KW-1185">Reference proteome</keyword>
<proteinExistence type="predicted"/>
<name>A0AAE9K4N6_9CAUD</name>